<dbReference type="Proteomes" id="UP000290540">
    <property type="component" value="Unassembled WGS sequence"/>
</dbReference>
<feature type="signal peptide" evidence="1">
    <location>
        <begin position="1"/>
        <end position="19"/>
    </location>
</feature>
<reference evidence="2 3" key="1">
    <citation type="submission" date="2016-12" db="EMBL/GenBank/DDBJ databases">
        <title>Draft genome sequence of Fusarium oxysporum causing rot on Narcissus.</title>
        <authorList>
            <person name="Armitage A.D."/>
            <person name="Taylor A."/>
            <person name="Clarkson J.P."/>
            <person name="Harrison R.J."/>
            <person name="Jackson A.C."/>
        </authorList>
    </citation>
    <scope>NUCLEOTIDE SEQUENCE [LARGE SCALE GENOMIC DNA]</scope>
    <source>
        <strain evidence="2 3">N139</strain>
    </source>
</reference>
<evidence type="ECO:0000313" key="3">
    <source>
        <dbReference type="Proteomes" id="UP000290540"/>
    </source>
</evidence>
<accession>A0A4Q2VAM5</accession>
<name>A0A4Q2VAM5_FUSOX</name>
<keyword evidence="1" id="KW-0732">Signal</keyword>
<evidence type="ECO:0000256" key="1">
    <source>
        <dbReference type="SAM" id="SignalP"/>
    </source>
</evidence>
<dbReference type="AlphaFoldDB" id="A0A4Q2VAM5"/>
<feature type="chain" id="PRO_5020249366" evidence="1">
    <location>
        <begin position="20"/>
        <end position="104"/>
    </location>
</feature>
<gene>
    <name evidence="2" type="ORF">BFJ63_vAg15895</name>
</gene>
<protein>
    <submittedName>
        <fullName evidence="2">Uncharacterized protein</fullName>
    </submittedName>
</protein>
<organism evidence="2 3">
    <name type="scientific">Fusarium oxysporum f. sp. narcissi</name>
    <dbReference type="NCBI Taxonomy" id="451672"/>
    <lineage>
        <taxon>Eukaryota</taxon>
        <taxon>Fungi</taxon>
        <taxon>Dikarya</taxon>
        <taxon>Ascomycota</taxon>
        <taxon>Pezizomycotina</taxon>
        <taxon>Sordariomycetes</taxon>
        <taxon>Hypocreomycetidae</taxon>
        <taxon>Hypocreales</taxon>
        <taxon>Nectriaceae</taxon>
        <taxon>Fusarium</taxon>
        <taxon>Fusarium oxysporum species complex</taxon>
    </lineage>
</organism>
<proteinExistence type="predicted"/>
<sequence length="104" mass="12534">MLPKSLLLTLLLGAFSVSALPNPGAEGFRLKARDDADELAARDQKSRKCKDWEDYDWNHHQCKKRCKDWEDYDWNHHQCKKRCKDWEDYDWNHHQCKKRCKDAN</sequence>
<evidence type="ECO:0000313" key="2">
    <source>
        <dbReference type="EMBL" id="RYC81213.1"/>
    </source>
</evidence>
<comment type="caution">
    <text evidence="2">The sequence shown here is derived from an EMBL/GenBank/DDBJ whole genome shotgun (WGS) entry which is preliminary data.</text>
</comment>
<dbReference type="EMBL" id="MQTW01000267">
    <property type="protein sequence ID" value="RYC81213.1"/>
    <property type="molecule type" value="Genomic_DNA"/>
</dbReference>